<protein>
    <submittedName>
        <fullName evidence="4">Ase 3</fullName>
    </submittedName>
</protein>
<evidence type="ECO:0000313" key="4">
    <source>
        <dbReference type="EMBL" id="PSC70699.1"/>
    </source>
</evidence>
<evidence type="ECO:0000256" key="1">
    <source>
        <dbReference type="ARBA" id="ARBA00007664"/>
    </source>
</evidence>
<name>A0A2P6V9D3_9CHLO</name>
<dbReference type="SUPFAM" id="SSF50494">
    <property type="entry name" value="Trypsin-like serine proteases"/>
    <property type="match status" value="1"/>
</dbReference>
<dbReference type="GO" id="GO:0004252">
    <property type="term" value="F:serine-type endopeptidase activity"/>
    <property type="evidence" value="ECO:0007669"/>
    <property type="project" value="InterPro"/>
</dbReference>
<dbReference type="Gene3D" id="2.40.10.10">
    <property type="entry name" value="Trypsin-like serine proteases"/>
    <property type="match status" value="2"/>
</dbReference>
<dbReference type="PRINTS" id="PR00722">
    <property type="entry name" value="CHYMOTRYPSIN"/>
</dbReference>
<dbReference type="PROSITE" id="PS00134">
    <property type="entry name" value="TRYPSIN_HIS"/>
    <property type="match status" value="1"/>
</dbReference>
<feature type="domain" description="Peptidase S1" evidence="3">
    <location>
        <begin position="1"/>
        <end position="151"/>
    </location>
</feature>
<evidence type="ECO:0000313" key="5">
    <source>
        <dbReference type="Proteomes" id="UP000239649"/>
    </source>
</evidence>
<dbReference type="InterPro" id="IPR001254">
    <property type="entry name" value="Trypsin_dom"/>
</dbReference>
<dbReference type="InterPro" id="IPR001314">
    <property type="entry name" value="Peptidase_S1A"/>
</dbReference>
<dbReference type="PANTHER" id="PTHR24276:SF96">
    <property type="entry name" value="PEPTIDASE S1 DOMAIN-CONTAINING PROTEIN"/>
    <property type="match status" value="1"/>
</dbReference>
<comment type="caution">
    <text evidence="4">The sequence shown here is derived from an EMBL/GenBank/DDBJ whole genome shotgun (WGS) entry which is preliminary data.</text>
</comment>
<gene>
    <name evidence="4" type="ORF">C2E20_5817</name>
</gene>
<keyword evidence="5" id="KW-1185">Reference proteome</keyword>
<dbReference type="EMBL" id="LHPF02000018">
    <property type="protein sequence ID" value="PSC70699.1"/>
    <property type="molecule type" value="Genomic_DNA"/>
</dbReference>
<evidence type="ECO:0000256" key="2">
    <source>
        <dbReference type="ARBA" id="ARBA00023157"/>
    </source>
</evidence>
<dbReference type="InterPro" id="IPR009003">
    <property type="entry name" value="Peptidase_S1_PA"/>
</dbReference>
<evidence type="ECO:0000259" key="3">
    <source>
        <dbReference type="PROSITE" id="PS50240"/>
    </source>
</evidence>
<dbReference type="OrthoDB" id="10061449at2759"/>
<reference evidence="4 5" key="1">
    <citation type="journal article" date="2018" name="Plant J.">
        <title>Genome sequences of Chlorella sorokiniana UTEX 1602 and Micractinium conductrix SAG 241.80: implications to maltose excretion by a green alga.</title>
        <authorList>
            <person name="Arriola M.B."/>
            <person name="Velmurugan N."/>
            <person name="Zhang Y."/>
            <person name="Plunkett M.H."/>
            <person name="Hondzo H."/>
            <person name="Barney B.M."/>
        </authorList>
    </citation>
    <scope>NUCLEOTIDE SEQUENCE [LARGE SCALE GENOMIC DNA]</scope>
    <source>
        <strain evidence="4 5">SAG 241.80</strain>
    </source>
</reference>
<proteinExistence type="inferred from homology"/>
<dbReference type="InterPro" id="IPR050430">
    <property type="entry name" value="Peptidase_S1"/>
</dbReference>
<dbReference type="Pfam" id="PF00089">
    <property type="entry name" value="Trypsin"/>
    <property type="match status" value="1"/>
</dbReference>
<accession>A0A2P6V9D3</accession>
<dbReference type="PANTHER" id="PTHR24276">
    <property type="entry name" value="POLYSERASE-RELATED"/>
    <property type="match status" value="1"/>
</dbReference>
<dbReference type="PROSITE" id="PS50240">
    <property type="entry name" value="TRYPSIN_DOM"/>
    <property type="match status" value="1"/>
</dbReference>
<organism evidence="4 5">
    <name type="scientific">Micractinium conductrix</name>
    <dbReference type="NCBI Taxonomy" id="554055"/>
    <lineage>
        <taxon>Eukaryota</taxon>
        <taxon>Viridiplantae</taxon>
        <taxon>Chlorophyta</taxon>
        <taxon>core chlorophytes</taxon>
        <taxon>Trebouxiophyceae</taxon>
        <taxon>Chlorellales</taxon>
        <taxon>Chlorellaceae</taxon>
        <taxon>Chlorella clade</taxon>
        <taxon>Micractinium</taxon>
    </lineage>
</organism>
<dbReference type="STRING" id="554055.A0A2P6V9D3"/>
<sequence>MYPFFVSLHMGDTPDYSKSEAFCGGSLIHKQIVLTAAHCRVFFGRDANNPLTDVLPQVRLGLHRRLETDPTKYVERLAVEMVIFQDYPAKGNRDDIMMLLLDKPAPDNFKPITLPTADVPVGTGLTLVGFGRLNSGGEAILPERLQIALSS</sequence>
<dbReference type="Proteomes" id="UP000239649">
    <property type="component" value="Unassembled WGS sequence"/>
</dbReference>
<dbReference type="InterPro" id="IPR018114">
    <property type="entry name" value="TRYPSIN_HIS"/>
</dbReference>
<dbReference type="GO" id="GO:0006508">
    <property type="term" value="P:proteolysis"/>
    <property type="evidence" value="ECO:0007669"/>
    <property type="project" value="InterPro"/>
</dbReference>
<dbReference type="InterPro" id="IPR043504">
    <property type="entry name" value="Peptidase_S1_PA_chymotrypsin"/>
</dbReference>
<dbReference type="AlphaFoldDB" id="A0A2P6V9D3"/>
<keyword evidence="2" id="KW-1015">Disulfide bond</keyword>
<comment type="similarity">
    <text evidence="1">Belongs to the peptidase S1 family.</text>
</comment>
<dbReference type="SMART" id="SM00020">
    <property type="entry name" value="Tryp_SPc"/>
    <property type="match status" value="1"/>
</dbReference>